<evidence type="ECO:0000313" key="1">
    <source>
        <dbReference type="EMBL" id="QIG79701.1"/>
    </source>
</evidence>
<dbReference type="EMBL" id="CP049109">
    <property type="protein sequence ID" value="QIG79701.1"/>
    <property type="molecule type" value="Genomic_DNA"/>
</dbReference>
<name>A0A6G6Y4D0_9SPHN</name>
<keyword evidence="1" id="KW-0966">Cell projection</keyword>
<protein>
    <submittedName>
        <fullName evidence="1">Flagellar trans-acting factor FliX</fullName>
    </submittedName>
</protein>
<dbReference type="KEGG" id="spzr:G5C33_07770"/>
<dbReference type="AlphaFoldDB" id="A0A6G6Y4D0"/>
<gene>
    <name evidence="1" type="ORF">G5C33_07770</name>
</gene>
<keyword evidence="1" id="KW-0282">Flagellum</keyword>
<accession>A0A6G6Y4D0</accession>
<keyword evidence="1" id="KW-0969">Cilium</keyword>
<reference evidence="1 2" key="1">
    <citation type="submission" date="2020-02" db="EMBL/GenBank/DDBJ databases">
        <authorList>
            <person name="Zheng R.K."/>
            <person name="Sun C.M."/>
        </authorList>
    </citation>
    <scope>NUCLEOTIDE SEQUENCE [LARGE SCALE GENOMIC DNA]</scope>
    <source>
        <strain evidence="2">zrk23</strain>
    </source>
</reference>
<organism evidence="1 2">
    <name type="scientific">Stakelama tenebrarum</name>
    <dbReference type="NCBI Taxonomy" id="2711215"/>
    <lineage>
        <taxon>Bacteria</taxon>
        <taxon>Pseudomonadati</taxon>
        <taxon>Pseudomonadota</taxon>
        <taxon>Alphaproteobacteria</taxon>
        <taxon>Sphingomonadales</taxon>
        <taxon>Sphingomonadaceae</taxon>
        <taxon>Stakelama</taxon>
    </lineage>
</organism>
<dbReference type="Pfam" id="PF10768">
    <property type="entry name" value="FliX"/>
    <property type="match status" value="1"/>
</dbReference>
<sequence>MARTLVNALPKVLPSFPVSKADAVAAHPQPQAAPTAQPMPTVAMLVTLAAADPTIERRRREAKKAGEGLEMLETVHRELLAGTLDECALQDLAEWARAIDTPEDPVLAEIMRDIDLRVRVELAKYDVEV</sequence>
<dbReference type="GO" id="GO:0044781">
    <property type="term" value="P:bacterial-type flagellum organization"/>
    <property type="evidence" value="ECO:0007669"/>
    <property type="project" value="InterPro"/>
</dbReference>
<dbReference type="Proteomes" id="UP000501568">
    <property type="component" value="Chromosome"/>
</dbReference>
<proteinExistence type="predicted"/>
<keyword evidence="2" id="KW-1185">Reference proteome</keyword>
<dbReference type="InterPro" id="IPR019704">
    <property type="entry name" value="Flagellar_assmbl_FliX_class2"/>
</dbReference>
<dbReference type="RefSeq" id="WP_165326701.1">
    <property type="nucleotide sequence ID" value="NZ_CP049109.1"/>
</dbReference>
<evidence type="ECO:0000313" key="2">
    <source>
        <dbReference type="Proteomes" id="UP000501568"/>
    </source>
</evidence>